<dbReference type="RefSeq" id="XP_019042892.1">
    <property type="nucleotide sequence ID" value="XM_019195179.1"/>
</dbReference>
<evidence type="ECO:0000313" key="1">
    <source>
        <dbReference type="EMBL" id="OCF21822.1"/>
    </source>
</evidence>
<dbReference type="VEuPathDB" id="FungiDB:I302_08601"/>
<proteinExistence type="predicted"/>
<dbReference type="GeneID" id="30213000"/>
<protein>
    <submittedName>
        <fullName evidence="1">Uncharacterized protein</fullName>
    </submittedName>
</protein>
<gene>
    <name evidence="1" type="ORF">I302_08601</name>
    <name evidence="2" type="ORF">I302_105316</name>
</gene>
<organism evidence="1">
    <name type="scientific">Kwoniella bestiolae CBS 10118</name>
    <dbReference type="NCBI Taxonomy" id="1296100"/>
    <lineage>
        <taxon>Eukaryota</taxon>
        <taxon>Fungi</taxon>
        <taxon>Dikarya</taxon>
        <taxon>Basidiomycota</taxon>
        <taxon>Agaricomycotina</taxon>
        <taxon>Tremellomycetes</taxon>
        <taxon>Tremellales</taxon>
        <taxon>Cryptococcaceae</taxon>
        <taxon>Kwoniella</taxon>
    </lineage>
</organism>
<sequence>MKSYPLSTFDNLDSFSMGFYYEVWTYPERNNPSPSYNSADWEKAYKSLFRDEKGEIRPNTFIRITDYTTEGKHHIRFEKHTPWDNSDKNNANRVIYKYANGARFYSEFEGPQ</sequence>
<accession>A0A1B9FST0</accession>
<dbReference type="EMBL" id="CP144543">
    <property type="protein sequence ID" value="WVW83297.1"/>
    <property type="molecule type" value="Genomic_DNA"/>
</dbReference>
<name>A0A1B9FST0_9TREE</name>
<dbReference type="KEGG" id="kbi:30213000"/>
<dbReference type="AlphaFoldDB" id="A0A1B9FST0"/>
<reference evidence="2" key="2">
    <citation type="submission" date="2013-07" db="EMBL/GenBank/DDBJ databases">
        <authorList>
            <consortium name="The Broad Institute Genome Sequencing Platform"/>
            <person name="Cuomo C."/>
            <person name="Litvintseva A."/>
            <person name="Chen Y."/>
            <person name="Heitman J."/>
            <person name="Sun S."/>
            <person name="Springer D."/>
            <person name="Dromer F."/>
            <person name="Young S.K."/>
            <person name="Zeng Q."/>
            <person name="Gargeya S."/>
            <person name="Fitzgerald M."/>
            <person name="Abouelleil A."/>
            <person name="Alvarado L."/>
            <person name="Berlin A.M."/>
            <person name="Chapman S.B."/>
            <person name="Dewar J."/>
            <person name="Goldberg J."/>
            <person name="Griggs A."/>
            <person name="Gujja S."/>
            <person name="Hansen M."/>
            <person name="Howarth C."/>
            <person name="Imamovic A."/>
            <person name="Larimer J."/>
            <person name="McCowan C."/>
            <person name="Murphy C."/>
            <person name="Pearson M."/>
            <person name="Priest M."/>
            <person name="Roberts A."/>
            <person name="Saif S."/>
            <person name="Shea T."/>
            <person name="Sykes S."/>
            <person name="Wortman J."/>
            <person name="Nusbaum C."/>
            <person name="Birren B."/>
        </authorList>
    </citation>
    <scope>NUCLEOTIDE SEQUENCE</scope>
    <source>
        <strain evidence="2">CBS 10118</strain>
    </source>
</reference>
<evidence type="ECO:0000313" key="3">
    <source>
        <dbReference type="Proteomes" id="UP000092730"/>
    </source>
</evidence>
<keyword evidence="3" id="KW-1185">Reference proteome</keyword>
<dbReference type="Proteomes" id="UP000092730">
    <property type="component" value="Chromosome 3"/>
</dbReference>
<evidence type="ECO:0000313" key="2">
    <source>
        <dbReference type="EMBL" id="WVW83297.1"/>
    </source>
</evidence>
<reference evidence="2" key="4">
    <citation type="submission" date="2024-02" db="EMBL/GenBank/DDBJ databases">
        <title>Comparative genomics of Cryptococcus and Kwoniella reveals pathogenesis evolution and contrasting modes of karyotype evolution via chromosome fusion or intercentromeric recombination.</title>
        <authorList>
            <person name="Coelho M.A."/>
            <person name="David-Palma M."/>
            <person name="Shea T."/>
            <person name="Bowers K."/>
            <person name="McGinley-Smith S."/>
            <person name="Mohammad A.W."/>
            <person name="Gnirke A."/>
            <person name="Yurkov A.M."/>
            <person name="Nowrousian M."/>
            <person name="Sun S."/>
            <person name="Cuomo C.A."/>
            <person name="Heitman J."/>
        </authorList>
    </citation>
    <scope>NUCLEOTIDE SEQUENCE</scope>
    <source>
        <strain evidence="2">CBS 10118</strain>
    </source>
</reference>
<dbReference type="EMBL" id="KI894026">
    <property type="protein sequence ID" value="OCF21822.1"/>
    <property type="molecule type" value="Genomic_DNA"/>
</dbReference>
<reference evidence="1" key="3">
    <citation type="submission" date="2014-01" db="EMBL/GenBank/DDBJ databases">
        <title>Evolution of pathogenesis and genome organization in the Tremellales.</title>
        <authorList>
            <person name="Cuomo C."/>
            <person name="Litvintseva A."/>
            <person name="Heitman J."/>
            <person name="Chen Y."/>
            <person name="Sun S."/>
            <person name="Springer D."/>
            <person name="Dromer F."/>
            <person name="Young S."/>
            <person name="Zeng Q."/>
            <person name="Chapman S."/>
            <person name="Gujja S."/>
            <person name="Saif S."/>
            <person name="Birren B."/>
        </authorList>
    </citation>
    <scope>NUCLEOTIDE SEQUENCE</scope>
    <source>
        <strain evidence="1">CBS 10118</strain>
    </source>
</reference>
<reference evidence="1" key="1">
    <citation type="submission" date="2013-07" db="EMBL/GenBank/DDBJ databases">
        <title>The Genome Sequence of Cryptococcus bestiolae CBS10118.</title>
        <authorList>
            <consortium name="The Broad Institute Genome Sequencing Platform"/>
            <person name="Cuomo C."/>
            <person name="Litvintseva A."/>
            <person name="Chen Y."/>
            <person name="Heitman J."/>
            <person name="Sun S."/>
            <person name="Springer D."/>
            <person name="Dromer F."/>
            <person name="Young S.K."/>
            <person name="Zeng Q."/>
            <person name="Gargeya S."/>
            <person name="Fitzgerald M."/>
            <person name="Abouelleil A."/>
            <person name="Alvarado L."/>
            <person name="Berlin A.M."/>
            <person name="Chapman S.B."/>
            <person name="Dewar J."/>
            <person name="Goldberg J."/>
            <person name="Griggs A."/>
            <person name="Gujja S."/>
            <person name="Hansen M."/>
            <person name="Howarth C."/>
            <person name="Imamovic A."/>
            <person name="Larimer J."/>
            <person name="McCowan C."/>
            <person name="Murphy C."/>
            <person name="Pearson M."/>
            <person name="Priest M."/>
            <person name="Roberts A."/>
            <person name="Saif S."/>
            <person name="Shea T."/>
            <person name="Sykes S."/>
            <person name="Wortman J."/>
            <person name="Nusbaum C."/>
            <person name="Birren B."/>
        </authorList>
    </citation>
    <scope>NUCLEOTIDE SEQUENCE [LARGE SCALE GENOMIC DNA]</scope>
    <source>
        <strain evidence="1">CBS 10118</strain>
    </source>
</reference>